<proteinExistence type="inferred from homology"/>
<feature type="domain" description="Lytic transglycosylase superhelical linker" evidence="4">
    <location>
        <begin position="419"/>
        <end position="481"/>
    </location>
</feature>
<dbReference type="Proteomes" id="UP000610558">
    <property type="component" value="Unassembled WGS sequence"/>
</dbReference>
<evidence type="ECO:0000259" key="4">
    <source>
        <dbReference type="Pfam" id="PF14718"/>
    </source>
</evidence>
<dbReference type="InterPro" id="IPR008258">
    <property type="entry name" value="Transglycosylase_SLT_dom_1"/>
</dbReference>
<name>A0A927C285_9GAMM</name>
<evidence type="ECO:0000256" key="1">
    <source>
        <dbReference type="ARBA" id="ARBA00007734"/>
    </source>
</evidence>
<evidence type="ECO:0000313" key="6">
    <source>
        <dbReference type="Proteomes" id="UP000610558"/>
    </source>
</evidence>
<keyword evidence="2" id="KW-0732">Signal</keyword>
<evidence type="ECO:0000256" key="2">
    <source>
        <dbReference type="ARBA" id="ARBA00022729"/>
    </source>
</evidence>
<feature type="domain" description="Transglycosylase SLT" evidence="3">
    <location>
        <begin position="496"/>
        <end position="602"/>
    </location>
</feature>
<dbReference type="GO" id="GO:0004553">
    <property type="term" value="F:hydrolase activity, hydrolyzing O-glycosyl compounds"/>
    <property type="evidence" value="ECO:0007669"/>
    <property type="project" value="InterPro"/>
</dbReference>
<dbReference type="GO" id="GO:0042597">
    <property type="term" value="C:periplasmic space"/>
    <property type="evidence" value="ECO:0007669"/>
    <property type="project" value="InterPro"/>
</dbReference>
<organism evidence="5 6">
    <name type="scientific">Spongiibacter pelagi</name>
    <dbReference type="NCBI Taxonomy" id="2760804"/>
    <lineage>
        <taxon>Bacteria</taxon>
        <taxon>Pseudomonadati</taxon>
        <taxon>Pseudomonadota</taxon>
        <taxon>Gammaproteobacteria</taxon>
        <taxon>Cellvibrionales</taxon>
        <taxon>Spongiibacteraceae</taxon>
        <taxon>Spongiibacter</taxon>
    </lineage>
</organism>
<reference evidence="5" key="1">
    <citation type="submission" date="2020-09" db="EMBL/GenBank/DDBJ databases">
        <authorList>
            <person name="Yoon J.-W."/>
        </authorList>
    </citation>
    <scope>NUCLEOTIDE SEQUENCE</scope>
    <source>
        <strain evidence="5">KMU-158</strain>
    </source>
</reference>
<comment type="caution">
    <text evidence="5">The sequence shown here is derived from an EMBL/GenBank/DDBJ whole genome shotgun (WGS) entry which is preliminary data.</text>
</comment>
<dbReference type="RefSeq" id="WP_190763419.1">
    <property type="nucleotide sequence ID" value="NZ_JACXLD010000002.1"/>
</dbReference>
<dbReference type="InterPro" id="IPR012289">
    <property type="entry name" value="Lytic_TGlycosylase_superhlx_L"/>
</dbReference>
<comment type="similarity">
    <text evidence="1">Belongs to the transglycosylase Slt family.</text>
</comment>
<dbReference type="InterPro" id="IPR008939">
    <property type="entry name" value="Lytic_TGlycosylase_superhlx_U"/>
</dbReference>
<accession>A0A927C285</accession>
<dbReference type="Gene3D" id="1.10.530.10">
    <property type="match status" value="1"/>
</dbReference>
<sequence length="662" mass="75808">MSIHQGRFRKGLFVLLPLLCFTQFGLSQSVSDTSSPDQSTLQKQREVYREALLDISQGRLEKAEAVGPQLYDYLLYPYFELELIKAQIDTVSSQTIKSFLQQYDGSLVAENLRASWIYKLKKHQQWPEFLAYVGDKPPANLECEYIAAIRSQGDEQNALLRSEKLWHTGVPLDTFCTNVVDQWLQTLTPEQQQRAYWRRADMAVDKGYDKLASFLLSKISGTELQQRLLNHPEALYKESAKIKNNAFNHQLVVFTLKRLARGDYLAASELWQSLQLQFNFSSAENYSLRNAFARQMIADNGRLARQWLAEHDDEFEDAYLTEWRVRLALKDRDWKKAQHYIASLPADYRQKSDWQYWWARADRAIHRKLTEPAKTILQKLADERGYYSFLAADLLGQPYQLGHIPALPSELNEPFQANLGLQRAREFYILGDYGKASSEWRRAIQFFSKPDRLAAAKLALDWGWANPAVVGAIQAGAWNDLGLRFPLAYQDDFVSNAKANEIDLKWAFSIARQESAFAENARSPVGARGIMQLMPGTARDTAKAMGAPKPSSQDLENPQINIAIGTYYLGSLLREFNGNRILATAAYNAGPNRIKRVLEKQEAILPADIWIENLPYSETRHYIKNVLAFSVIYGEKLELNQPLLSKNERLIRPSQELAQNQF</sequence>
<dbReference type="AlphaFoldDB" id="A0A927C285"/>
<evidence type="ECO:0000313" key="5">
    <source>
        <dbReference type="EMBL" id="MBD2858522.1"/>
    </source>
</evidence>
<dbReference type="SUPFAM" id="SSF53955">
    <property type="entry name" value="Lysozyme-like"/>
    <property type="match status" value="1"/>
</dbReference>
<dbReference type="PANTHER" id="PTHR37423">
    <property type="entry name" value="SOLUBLE LYTIC MUREIN TRANSGLYCOSYLASE-RELATED"/>
    <property type="match status" value="1"/>
</dbReference>
<dbReference type="Pfam" id="PF01464">
    <property type="entry name" value="SLT"/>
    <property type="match status" value="1"/>
</dbReference>
<protein>
    <submittedName>
        <fullName evidence="5">Transglycosylase SLT domain-containing protein</fullName>
    </submittedName>
</protein>
<keyword evidence="6" id="KW-1185">Reference proteome</keyword>
<dbReference type="PANTHER" id="PTHR37423:SF5">
    <property type="entry name" value="SOLUBLE LYTIC MUREIN TRANSGLYCOSYLASE"/>
    <property type="match status" value="1"/>
</dbReference>
<dbReference type="InterPro" id="IPR037061">
    <property type="entry name" value="Lytic_TGlycoase_superhlx_L_sf"/>
</dbReference>
<dbReference type="Gene3D" id="1.25.20.10">
    <property type="entry name" value="Bacterial muramidases"/>
    <property type="match status" value="1"/>
</dbReference>
<dbReference type="EMBL" id="JACXLD010000002">
    <property type="protein sequence ID" value="MBD2858522.1"/>
    <property type="molecule type" value="Genomic_DNA"/>
</dbReference>
<dbReference type="InterPro" id="IPR023346">
    <property type="entry name" value="Lysozyme-like_dom_sf"/>
</dbReference>
<dbReference type="CDD" id="cd13401">
    <property type="entry name" value="Slt70-like"/>
    <property type="match status" value="1"/>
</dbReference>
<dbReference type="Gene3D" id="1.10.1240.20">
    <property type="entry name" value="Lytic transglycosylase, superhelical linker domain"/>
    <property type="match status" value="1"/>
</dbReference>
<dbReference type="SUPFAM" id="SSF48435">
    <property type="entry name" value="Bacterial muramidases"/>
    <property type="match status" value="1"/>
</dbReference>
<dbReference type="Pfam" id="PF14718">
    <property type="entry name" value="SLT_L"/>
    <property type="match status" value="1"/>
</dbReference>
<evidence type="ECO:0000259" key="3">
    <source>
        <dbReference type="Pfam" id="PF01464"/>
    </source>
</evidence>
<gene>
    <name evidence="5" type="ORF">IB286_05820</name>
</gene>